<feature type="transmembrane region" description="Helical" evidence="6">
    <location>
        <begin position="12"/>
        <end position="31"/>
    </location>
</feature>
<name>A0AAE4ZAY7_9BACT</name>
<dbReference type="NCBIfam" id="TIGR00785">
    <property type="entry name" value="dass"/>
    <property type="match status" value="1"/>
</dbReference>
<evidence type="ECO:0000256" key="1">
    <source>
        <dbReference type="ARBA" id="ARBA00004141"/>
    </source>
</evidence>
<dbReference type="GO" id="GO:0005886">
    <property type="term" value="C:plasma membrane"/>
    <property type="evidence" value="ECO:0007669"/>
    <property type="project" value="TreeGrafter"/>
</dbReference>
<feature type="transmembrane region" description="Helical" evidence="6">
    <location>
        <begin position="222"/>
        <end position="249"/>
    </location>
</feature>
<organism evidence="7 8">
    <name type="scientific">Candidatus Kutchimonas denitrificans</name>
    <dbReference type="NCBI Taxonomy" id="3056748"/>
    <lineage>
        <taxon>Bacteria</taxon>
        <taxon>Pseudomonadati</taxon>
        <taxon>Gemmatimonadota</taxon>
        <taxon>Gemmatimonadia</taxon>
        <taxon>Candidatus Palauibacterales</taxon>
        <taxon>Candidatus Palauibacteraceae</taxon>
        <taxon>Candidatus Kutchimonas</taxon>
    </lineage>
</organism>
<feature type="transmembrane region" description="Helical" evidence="6">
    <location>
        <begin position="179"/>
        <end position="202"/>
    </location>
</feature>
<keyword evidence="3 6" id="KW-0812">Transmembrane</keyword>
<feature type="transmembrane region" description="Helical" evidence="6">
    <location>
        <begin position="391"/>
        <end position="421"/>
    </location>
</feature>
<dbReference type="PROSITE" id="PS01271">
    <property type="entry name" value="NA_SULFATE"/>
    <property type="match status" value="1"/>
</dbReference>
<sequence length="494" mass="51687">MPETRNDDRQPVYHTVRLIAGPALFLVLILMPRPDGVSPEAQATLALAGWMAAWWLTVAVPLAVTALLPLALVPALGIAGPGDAAAPYANPVIFLFMGGFFIAASMQRWQLHRRIALAVVARTGTSPRRLVAGFMLACALLSMWMSNTAATLMMMPIGTAVLTLMTRSGPNRSDDTPQLGAALMLAIAYAGSIGGVATLIGTPPNAILAGLADELLAVDLSFARWMAVGLPVSLAMLIACWALLCFVLFKLPGRPIPGAADVIEGERAGLGAWHPAERVTAVVFCLAALAWIFRAPKEIGGLTVPGIQTLLPQVGDSTIAIAAALALFLWPARDRDGRRTTVLDWRHAAGIPWDILVLFGGGLSLAAAFGFTGLTEWLGAELTVLDGLPDWLIIASVATTFVFVTEITSNTATATLGLPVMAALGPAVGVEPLALMTAAAMGSSMAFMLPVATPPNAIVFGTGYIQPAQMSRAGFWLNWMGIVIITIAVSIVSG</sequence>
<comment type="subcellular location">
    <subcellularLocation>
        <location evidence="1">Membrane</location>
        <topology evidence="1">Multi-pass membrane protein</topology>
    </subcellularLocation>
</comment>
<feature type="transmembrane region" description="Helical" evidence="6">
    <location>
        <begin position="276"/>
        <end position="293"/>
    </location>
</feature>
<feature type="transmembrane region" description="Helical" evidence="6">
    <location>
        <begin position="88"/>
        <end position="106"/>
    </location>
</feature>
<evidence type="ECO:0000256" key="3">
    <source>
        <dbReference type="ARBA" id="ARBA00022692"/>
    </source>
</evidence>
<keyword evidence="4 6" id="KW-1133">Transmembrane helix</keyword>
<dbReference type="Proteomes" id="UP000702544">
    <property type="component" value="Unassembled WGS sequence"/>
</dbReference>
<keyword evidence="5 6" id="KW-0472">Membrane</keyword>
<evidence type="ECO:0000256" key="4">
    <source>
        <dbReference type="ARBA" id="ARBA00022989"/>
    </source>
</evidence>
<dbReference type="AlphaFoldDB" id="A0AAE4ZAY7"/>
<evidence type="ECO:0000256" key="5">
    <source>
        <dbReference type="ARBA" id="ARBA00023136"/>
    </source>
</evidence>
<protein>
    <submittedName>
        <fullName evidence="7">DASS family sodium-coupled anion symporter</fullName>
    </submittedName>
</protein>
<feature type="transmembrane region" description="Helical" evidence="6">
    <location>
        <begin position="43"/>
        <end position="68"/>
    </location>
</feature>
<feature type="transmembrane region" description="Helical" evidence="6">
    <location>
        <begin position="473"/>
        <end position="492"/>
    </location>
</feature>
<evidence type="ECO:0000256" key="2">
    <source>
        <dbReference type="ARBA" id="ARBA00022448"/>
    </source>
</evidence>
<feature type="transmembrane region" description="Helical" evidence="6">
    <location>
        <begin position="313"/>
        <end position="330"/>
    </location>
</feature>
<dbReference type="EMBL" id="JAACAK010000047">
    <property type="protein sequence ID" value="NIR74771.1"/>
    <property type="molecule type" value="Genomic_DNA"/>
</dbReference>
<reference evidence="7 8" key="1">
    <citation type="submission" date="2020-01" db="EMBL/GenBank/DDBJ databases">
        <title>Genomes assembled from Gulf of Kutch pelagic sediment metagenomes.</title>
        <authorList>
            <person name="Chandrashekar M."/>
            <person name="Mahajan M.S."/>
            <person name="Dave K.J."/>
            <person name="Vatsa P."/>
            <person name="Nathani N.M."/>
        </authorList>
    </citation>
    <scope>NUCLEOTIDE SEQUENCE [LARGE SCALE GENOMIC DNA]</scope>
    <source>
        <strain evidence="7">KS3-K002</strain>
    </source>
</reference>
<proteinExistence type="predicted"/>
<keyword evidence="2" id="KW-0813">Transport</keyword>
<accession>A0AAE4ZAY7</accession>
<feature type="transmembrane region" description="Helical" evidence="6">
    <location>
        <begin position="351"/>
        <end position="371"/>
    </location>
</feature>
<dbReference type="CDD" id="cd01115">
    <property type="entry name" value="SLC13_permease"/>
    <property type="match status" value="1"/>
</dbReference>
<dbReference type="Pfam" id="PF00939">
    <property type="entry name" value="Na_sulph_symp"/>
    <property type="match status" value="1"/>
</dbReference>
<evidence type="ECO:0000313" key="8">
    <source>
        <dbReference type="Proteomes" id="UP000702544"/>
    </source>
</evidence>
<dbReference type="PANTHER" id="PTHR10283:SF82">
    <property type="entry name" value="SOLUTE CARRIER FAMILY 13 MEMBER 2"/>
    <property type="match status" value="1"/>
</dbReference>
<dbReference type="GO" id="GO:0015141">
    <property type="term" value="F:succinate transmembrane transporter activity"/>
    <property type="evidence" value="ECO:0007669"/>
    <property type="project" value="UniProtKB-ARBA"/>
</dbReference>
<evidence type="ECO:0000256" key="6">
    <source>
        <dbReference type="SAM" id="Phobius"/>
    </source>
</evidence>
<gene>
    <name evidence="7" type="ORF">GWO12_06615</name>
</gene>
<dbReference type="PANTHER" id="PTHR10283">
    <property type="entry name" value="SOLUTE CARRIER FAMILY 13 MEMBER"/>
    <property type="match status" value="1"/>
</dbReference>
<evidence type="ECO:0000313" key="7">
    <source>
        <dbReference type="EMBL" id="NIR74771.1"/>
    </source>
</evidence>
<dbReference type="InterPro" id="IPR031312">
    <property type="entry name" value="Na/sul_symport_CS"/>
</dbReference>
<comment type="caution">
    <text evidence="7">The sequence shown here is derived from an EMBL/GenBank/DDBJ whole genome shotgun (WGS) entry which is preliminary data.</text>
</comment>
<feature type="transmembrane region" description="Helical" evidence="6">
    <location>
        <begin position="150"/>
        <end position="167"/>
    </location>
</feature>
<dbReference type="InterPro" id="IPR001898">
    <property type="entry name" value="SLC13A/DASS"/>
</dbReference>